<reference evidence="1 2" key="1">
    <citation type="journal article" date="2013" name="Proc. Natl. Acad. Sci. U.S.A.">
        <title>The king cobra genome reveals dynamic gene evolution and adaptation in the snake venom system.</title>
        <authorList>
            <person name="Vonk F.J."/>
            <person name="Casewell N.R."/>
            <person name="Henkel C.V."/>
            <person name="Heimberg A.M."/>
            <person name="Jansen H.J."/>
            <person name="McCleary R.J."/>
            <person name="Kerkkamp H.M."/>
            <person name="Vos R.A."/>
            <person name="Guerreiro I."/>
            <person name="Calvete J.J."/>
            <person name="Wuster W."/>
            <person name="Woods A.E."/>
            <person name="Logan J.M."/>
            <person name="Harrison R.A."/>
            <person name="Castoe T.A."/>
            <person name="de Koning A.P."/>
            <person name="Pollock D.D."/>
            <person name="Yandell M."/>
            <person name="Calderon D."/>
            <person name="Renjifo C."/>
            <person name="Currier R.B."/>
            <person name="Salgado D."/>
            <person name="Pla D."/>
            <person name="Sanz L."/>
            <person name="Hyder A.S."/>
            <person name="Ribeiro J.M."/>
            <person name="Arntzen J.W."/>
            <person name="van den Thillart G.E."/>
            <person name="Boetzer M."/>
            <person name="Pirovano W."/>
            <person name="Dirks R.P."/>
            <person name="Spaink H.P."/>
            <person name="Duboule D."/>
            <person name="McGlinn E."/>
            <person name="Kini R.M."/>
            <person name="Richardson M.K."/>
        </authorList>
    </citation>
    <scope>NUCLEOTIDE SEQUENCE</scope>
    <source>
        <tissue evidence="1">Blood</tissue>
    </source>
</reference>
<comment type="caution">
    <text evidence="1">The sequence shown here is derived from an EMBL/GenBank/DDBJ whole genome shotgun (WGS) entry which is preliminary data.</text>
</comment>
<protein>
    <submittedName>
        <fullName evidence="1">Uncharacterized protein</fullName>
    </submittedName>
</protein>
<proteinExistence type="predicted"/>
<dbReference type="AlphaFoldDB" id="V8PI25"/>
<sequence length="65" mass="6953">MKTVQSDGIFQFVAGQLDLQMTKCSFCFRDRGKVSVKVPSADIEDKTLSLSSVRGSSGSSGADTF</sequence>
<dbReference type="Proteomes" id="UP000018936">
    <property type="component" value="Unassembled WGS sequence"/>
</dbReference>
<keyword evidence="2" id="KW-1185">Reference proteome</keyword>
<dbReference type="EMBL" id="AZIM01000081">
    <property type="protein sequence ID" value="ETE73527.1"/>
    <property type="molecule type" value="Genomic_DNA"/>
</dbReference>
<evidence type="ECO:0000313" key="2">
    <source>
        <dbReference type="Proteomes" id="UP000018936"/>
    </source>
</evidence>
<gene>
    <name evidence="1" type="ORF">L345_00659</name>
</gene>
<name>V8PI25_OPHHA</name>
<accession>V8PI25</accession>
<feature type="non-terminal residue" evidence="1">
    <location>
        <position position="1"/>
    </location>
</feature>
<organism evidence="1 2">
    <name type="scientific">Ophiophagus hannah</name>
    <name type="common">King cobra</name>
    <name type="synonym">Naja hannah</name>
    <dbReference type="NCBI Taxonomy" id="8665"/>
    <lineage>
        <taxon>Eukaryota</taxon>
        <taxon>Metazoa</taxon>
        <taxon>Chordata</taxon>
        <taxon>Craniata</taxon>
        <taxon>Vertebrata</taxon>
        <taxon>Euteleostomi</taxon>
        <taxon>Lepidosauria</taxon>
        <taxon>Squamata</taxon>
        <taxon>Bifurcata</taxon>
        <taxon>Unidentata</taxon>
        <taxon>Episquamata</taxon>
        <taxon>Toxicofera</taxon>
        <taxon>Serpentes</taxon>
        <taxon>Colubroidea</taxon>
        <taxon>Elapidae</taxon>
        <taxon>Elapinae</taxon>
        <taxon>Ophiophagus</taxon>
    </lineage>
</organism>
<evidence type="ECO:0000313" key="1">
    <source>
        <dbReference type="EMBL" id="ETE73527.1"/>
    </source>
</evidence>